<evidence type="ECO:0000256" key="2">
    <source>
        <dbReference type="SAM" id="Coils"/>
    </source>
</evidence>
<dbReference type="GO" id="GO:0008270">
    <property type="term" value="F:zinc ion binding"/>
    <property type="evidence" value="ECO:0007669"/>
    <property type="project" value="UniProtKB-KW"/>
</dbReference>
<evidence type="ECO:0000256" key="1">
    <source>
        <dbReference type="PROSITE-ProRule" id="PRU00047"/>
    </source>
</evidence>
<dbReference type="InterPro" id="IPR001878">
    <property type="entry name" value="Znf_CCHC"/>
</dbReference>
<keyword evidence="6" id="KW-1185">Reference proteome</keyword>
<keyword evidence="1" id="KW-0862">Zinc</keyword>
<gene>
    <name evidence="5" type="ORF">HanXRQr2_Chr13g0608351</name>
</gene>
<reference evidence="5" key="1">
    <citation type="journal article" date="2017" name="Nature">
        <title>The sunflower genome provides insights into oil metabolism, flowering and Asterid evolution.</title>
        <authorList>
            <person name="Badouin H."/>
            <person name="Gouzy J."/>
            <person name="Grassa C.J."/>
            <person name="Murat F."/>
            <person name="Staton S.E."/>
            <person name="Cottret L."/>
            <person name="Lelandais-Briere C."/>
            <person name="Owens G.L."/>
            <person name="Carrere S."/>
            <person name="Mayjonade B."/>
            <person name="Legrand L."/>
            <person name="Gill N."/>
            <person name="Kane N.C."/>
            <person name="Bowers J.E."/>
            <person name="Hubner S."/>
            <person name="Bellec A."/>
            <person name="Berard A."/>
            <person name="Berges H."/>
            <person name="Blanchet N."/>
            <person name="Boniface M.C."/>
            <person name="Brunel D."/>
            <person name="Catrice O."/>
            <person name="Chaidir N."/>
            <person name="Claudel C."/>
            <person name="Donnadieu C."/>
            <person name="Faraut T."/>
            <person name="Fievet G."/>
            <person name="Helmstetter N."/>
            <person name="King M."/>
            <person name="Knapp S.J."/>
            <person name="Lai Z."/>
            <person name="Le Paslier M.C."/>
            <person name="Lippi Y."/>
            <person name="Lorenzon L."/>
            <person name="Mandel J.R."/>
            <person name="Marage G."/>
            <person name="Marchand G."/>
            <person name="Marquand E."/>
            <person name="Bret-Mestries E."/>
            <person name="Morien E."/>
            <person name="Nambeesan S."/>
            <person name="Nguyen T."/>
            <person name="Pegot-Espagnet P."/>
            <person name="Pouilly N."/>
            <person name="Raftis F."/>
            <person name="Sallet E."/>
            <person name="Schiex T."/>
            <person name="Thomas J."/>
            <person name="Vandecasteele C."/>
            <person name="Vares D."/>
            <person name="Vear F."/>
            <person name="Vautrin S."/>
            <person name="Crespi M."/>
            <person name="Mangin B."/>
            <person name="Burke J.M."/>
            <person name="Salse J."/>
            <person name="Munos S."/>
            <person name="Vincourt P."/>
            <person name="Rieseberg L.H."/>
            <person name="Langlade N.B."/>
        </authorList>
    </citation>
    <scope>NUCLEOTIDE SEQUENCE</scope>
    <source>
        <tissue evidence="5">Leaves</tissue>
    </source>
</reference>
<dbReference type="SMART" id="SM00343">
    <property type="entry name" value="ZnF_C2HC"/>
    <property type="match status" value="1"/>
</dbReference>
<dbReference type="Gene3D" id="4.10.60.10">
    <property type="entry name" value="Zinc finger, CCHC-type"/>
    <property type="match status" value="1"/>
</dbReference>
<feature type="compositionally biased region" description="Polar residues" evidence="3">
    <location>
        <begin position="115"/>
        <end position="132"/>
    </location>
</feature>
<keyword evidence="1" id="KW-0479">Metal-binding</keyword>
<feature type="domain" description="CCHC-type" evidence="4">
    <location>
        <begin position="258"/>
        <end position="274"/>
    </location>
</feature>
<dbReference type="SUPFAM" id="SSF57756">
    <property type="entry name" value="Retrovirus zinc finger-like domains"/>
    <property type="match status" value="1"/>
</dbReference>
<comment type="caution">
    <text evidence="5">The sequence shown here is derived from an EMBL/GenBank/DDBJ whole genome shotgun (WGS) entry which is preliminary data.</text>
</comment>
<evidence type="ECO:0000256" key="3">
    <source>
        <dbReference type="SAM" id="MobiDB-lite"/>
    </source>
</evidence>
<dbReference type="Gramene" id="mRNA:HanXRQr2_Chr13g0608351">
    <property type="protein sequence ID" value="CDS:HanXRQr2_Chr13g0608351.1"/>
    <property type="gene ID" value="HanXRQr2_Chr13g0608351"/>
</dbReference>
<sequence>MFSFFKNESVCKMIERFGHLKLELARHNINYPDEEIVDKLFDSLPDEMDWRYYALMLKNTIPLGELKPDVVIERLESHELELKKTYKVNHSYQQNPDLYYPKSLMPKASSPKTAFSAENVSSATKECQSSSKNESHSGYHSGSTSSASANRSDAKFSCNIAIDLKNTQNFDEESVKQQMVFLASVLESYEGLIAGKIGNTNLTKEDYDQIDPEEMELVDIRWAMASAVRRAQRFMEITGRKTIGDPATKMGFDKSKVKCFKCKQKGHFKRECRNAYADESENPFKDDYYKKAIYHQNKAEPPRLKQSEDNKEKSRALAVIYDDEGYDWSKEVLPEDDAVGYAFMASHNEPIPWKDNRTEEQKYDYRKMVAEAKIIRLSSVFLEAKRANRWDPDRECYLDEYGNIAVDDKKIDIEAIIQEYKEDDEYWQHKWWGTPTSKMIEEEKEKERKEKEEKDRDEKEELEKVDTGLIDTTQELTAENLRNMADKVLAAKALEVDSTSVSESKNQVSQIKSTNVSGNKVNGSADCKSCTKQCNFCTTVTYLNGEKIKNLTINVRKLEDQILDRDKELKASAEQINELKTESKKIKAEHDKVFLENRQISEKFEKLKSVVKDSDDRNGKTTKENEHLRAVLRLKEESINKQLDEIAKLKLKVQESEIENEKIQLKLNSYSSASFVLQHIVPKPIGKNKAGEDVFSDGTGVGFHKVPPPILDNYTKKQSSLVEIEEENGVTLPENIDVTFTSSNDEGVQNDVVKSVVDKVLKPDCDTSEEDGCFLDKYIPKPKSKSNLHDESDLVMYKMSGSDKLFSDSEFPLENVNLNKLTNVFKLVEVELSAVKNLSQKKEGINNKKTGYPLHSYNKNNWSGGYQGVKHIREDMFQTQSLLKRKHL</sequence>
<dbReference type="Proteomes" id="UP000215914">
    <property type="component" value="Unassembled WGS sequence"/>
</dbReference>
<reference evidence="5" key="2">
    <citation type="submission" date="2020-06" db="EMBL/GenBank/DDBJ databases">
        <title>Helianthus annuus Genome sequencing and assembly Release 2.</title>
        <authorList>
            <person name="Gouzy J."/>
            <person name="Langlade N."/>
            <person name="Munos S."/>
        </authorList>
    </citation>
    <scope>NUCLEOTIDE SEQUENCE</scope>
    <source>
        <tissue evidence="5">Leaves</tissue>
    </source>
</reference>
<protein>
    <submittedName>
        <fullName evidence="5">Transcription factor interactor and regulator CCHC(Zn) family</fullName>
    </submittedName>
</protein>
<feature type="region of interest" description="Disordered" evidence="3">
    <location>
        <begin position="115"/>
        <end position="150"/>
    </location>
</feature>
<feature type="region of interest" description="Disordered" evidence="3">
    <location>
        <begin position="441"/>
        <end position="462"/>
    </location>
</feature>
<dbReference type="PROSITE" id="PS50158">
    <property type="entry name" value="ZF_CCHC"/>
    <property type="match status" value="1"/>
</dbReference>
<evidence type="ECO:0000313" key="5">
    <source>
        <dbReference type="EMBL" id="KAF5775109.1"/>
    </source>
</evidence>
<keyword evidence="2" id="KW-0175">Coiled coil</keyword>
<accession>A0A9K3ELA8</accession>
<feature type="coiled-coil region" evidence="2">
    <location>
        <begin position="548"/>
        <end position="589"/>
    </location>
</feature>
<evidence type="ECO:0000313" key="6">
    <source>
        <dbReference type="Proteomes" id="UP000215914"/>
    </source>
</evidence>
<dbReference type="Pfam" id="PF00098">
    <property type="entry name" value="zf-CCHC"/>
    <property type="match status" value="1"/>
</dbReference>
<dbReference type="GO" id="GO:0003676">
    <property type="term" value="F:nucleic acid binding"/>
    <property type="evidence" value="ECO:0007669"/>
    <property type="project" value="InterPro"/>
</dbReference>
<dbReference type="InterPro" id="IPR036875">
    <property type="entry name" value="Znf_CCHC_sf"/>
</dbReference>
<dbReference type="AlphaFoldDB" id="A0A9K3ELA8"/>
<feature type="coiled-coil region" evidence="2">
    <location>
        <begin position="632"/>
        <end position="666"/>
    </location>
</feature>
<organism evidence="5 6">
    <name type="scientific">Helianthus annuus</name>
    <name type="common">Common sunflower</name>
    <dbReference type="NCBI Taxonomy" id="4232"/>
    <lineage>
        <taxon>Eukaryota</taxon>
        <taxon>Viridiplantae</taxon>
        <taxon>Streptophyta</taxon>
        <taxon>Embryophyta</taxon>
        <taxon>Tracheophyta</taxon>
        <taxon>Spermatophyta</taxon>
        <taxon>Magnoliopsida</taxon>
        <taxon>eudicotyledons</taxon>
        <taxon>Gunneridae</taxon>
        <taxon>Pentapetalae</taxon>
        <taxon>asterids</taxon>
        <taxon>campanulids</taxon>
        <taxon>Asterales</taxon>
        <taxon>Asteraceae</taxon>
        <taxon>Asteroideae</taxon>
        <taxon>Heliantheae alliance</taxon>
        <taxon>Heliantheae</taxon>
        <taxon>Helianthus</taxon>
    </lineage>
</organism>
<dbReference type="EMBL" id="MNCJ02000328">
    <property type="protein sequence ID" value="KAF5775109.1"/>
    <property type="molecule type" value="Genomic_DNA"/>
</dbReference>
<evidence type="ECO:0000259" key="4">
    <source>
        <dbReference type="PROSITE" id="PS50158"/>
    </source>
</evidence>
<keyword evidence="1" id="KW-0863">Zinc-finger</keyword>
<name>A0A9K3ELA8_HELAN</name>
<feature type="compositionally biased region" description="Low complexity" evidence="3">
    <location>
        <begin position="136"/>
        <end position="149"/>
    </location>
</feature>
<proteinExistence type="predicted"/>